<dbReference type="Proteomes" id="UP000271974">
    <property type="component" value="Unassembled WGS sequence"/>
</dbReference>
<evidence type="ECO:0000313" key="2">
    <source>
        <dbReference type="Proteomes" id="UP000271974"/>
    </source>
</evidence>
<dbReference type="OrthoDB" id="6145086at2759"/>
<dbReference type="AlphaFoldDB" id="A0A433T056"/>
<evidence type="ECO:0000313" key="1">
    <source>
        <dbReference type="EMBL" id="RUS74915.1"/>
    </source>
</evidence>
<reference evidence="1 2" key="1">
    <citation type="submission" date="2019-01" db="EMBL/GenBank/DDBJ databases">
        <title>A draft genome assembly of the solar-powered sea slug Elysia chlorotica.</title>
        <authorList>
            <person name="Cai H."/>
            <person name="Li Q."/>
            <person name="Fang X."/>
            <person name="Li J."/>
            <person name="Curtis N.E."/>
            <person name="Altenburger A."/>
            <person name="Shibata T."/>
            <person name="Feng M."/>
            <person name="Maeda T."/>
            <person name="Schwartz J.A."/>
            <person name="Shigenobu S."/>
            <person name="Lundholm N."/>
            <person name="Nishiyama T."/>
            <person name="Yang H."/>
            <person name="Hasebe M."/>
            <person name="Li S."/>
            <person name="Pierce S.K."/>
            <person name="Wang J."/>
        </authorList>
    </citation>
    <scope>NUCLEOTIDE SEQUENCE [LARGE SCALE GENOMIC DNA]</scope>
    <source>
        <strain evidence="1">EC2010</strain>
        <tissue evidence="1">Whole organism of an adult</tissue>
    </source>
</reference>
<dbReference type="EMBL" id="RQTK01000787">
    <property type="protein sequence ID" value="RUS74915.1"/>
    <property type="molecule type" value="Genomic_DNA"/>
</dbReference>
<gene>
    <name evidence="1" type="ORF">EGW08_017331</name>
</gene>
<accession>A0A433T056</accession>
<evidence type="ECO:0008006" key="3">
    <source>
        <dbReference type="Google" id="ProtNLM"/>
    </source>
</evidence>
<keyword evidence="2" id="KW-1185">Reference proteome</keyword>
<protein>
    <recommendedName>
        <fullName evidence="3">HTH psq-type domain-containing protein</fullName>
    </recommendedName>
</protein>
<organism evidence="1 2">
    <name type="scientific">Elysia chlorotica</name>
    <name type="common">Eastern emerald elysia</name>
    <name type="synonym">Sea slug</name>
    <dbReference type="NCBI Taxonomy" id="188477"/>
    <lineage>
        <taxon>Eukaryota</taxon>
        <taxon>Metazoa</taxon>
        <taxon>Spiralia</taxon>
        <taxon>Lophotrochozoa</taxon>
        <taxon>Mollusca</taxon>
        <taxon>Gastropoda</taxon>
        <taxon>Heterobranchia</taxon>
        <taxon>Euthyneura</taxon>
        <taxon>Panpulmonata</taxon>
        <taxon>Sacoglossa</taxon>
        <taxon>Placobranchoidea</taxon>
        <taxon>Plakobranchidae</taxon>
        <taxon>Elysia</taxon>
    </lineage>
</organism>
<proteinExistence type="predicted"/>
<comment type="caution">
    <text evidence="1">The sequence shown here is derived from an EMBL/GenBank/DDBJ whole genome shotgun (WGS) entry which is preliminary data.</text>
</comment>
<sequence length="133" mass="15473">MPRVYKRKTDRGQVCHDVMSEAIRDVLAGRSVRDVADERGISKSTLHRKVTQYLNSDTPDQERFDTDYKKALVFTHEQETLIANYLMRSSQMFFGLSTQEARRLAYETATINKLHMPESWKENQSAVSRQNIC</sequence>
<name>A0A433T056_ELYCH</name>